<evidence type="ECO:0000259" key="4">
    <source>
        <dbReference type="Pfam" id="PF17479"/>
    </source>
</evidence>
<dbReference type="AlphaFoldDB" id="A0A7V3YGU2"/>
<dbReference type="Pfam" id="PF17479">
    <property type="entry name" value="DUF3048_C"/>
    <property type="match status" value="1"/>
</dbReference>
<keyword evidence="2" id="KW-0472">Membrane</keyword>
<feature type="domain" description="DUF3048" evidence="4">
    <location>
        <begin position="359"/>
        <end position="469"/>
    </location>
</feature>
<evidence type="ECO:0000256" key="2">
    <source>
        <dbReference type="SAM" id="Phobius"/>
    </source>
</evidence>
<accession>A0A7V3YGU2</accession>
<dbReference type="EMBL" id="DTFV01000062">
    <property type="protein sequence ID" value="HGI30556.1"/>
    <property type="molecule type" value="Genomic_DNA"/>
</dbReference>
<name>A0A7V3YGU2_9BACT</name>
<dbReference type="InterPro" id="IPR021416">
    <property type="entry name" value="DUF3048_N"/>
</dbReference>
<evidence type="ECO:0000256" key="1">
    <source>
        <dbReference type="SAM" id="MobiDB-lite"/>
    </source>
</evidence>
<dbReference type="Gene3D" id="3.50.90.10">
    <property type="entry name" value="YerB-like"/>
    <property type="match status" value="1"/>
</dbReference>
<keyword evidence="2" id="KW-0812">Transmembrane</keyword>
<reference evidence="5" key="1">
    <citation type="journal article" date="2020" name="mSystems">
        <title>Genome- and Community-Level Interaction Insights into Carbon Utilization and Element Cycling Functions of Hydrothermarchaeota in Hydrothermal Sediment.</title>
        <authorList>
            <person name="Zhou Z."/>
            <person name="Liu Y."/>
            <person name="Xu W."/>
            <person name="Pan J."/>
            <person name="Luo Z.H."/>
            <person name="Li M."/>
        </authorList>
    </citation>
    <scope>NUCLEOTIDE SEQUENCE [LARGE SCALE GENOMIC DNA]</scope>
    <source>
        <strain evidence="5">SpSt-747</strain>
    </source>
</reference>
<keyword evidence="2" id="KW-1133">Transmembrane helix</keyword>
<feature type="region of interest" description="Disordered" evidence="1">
    <location>
        <begin position="56"/>
        <end position="87"/>
    </location>
</feature>
<dbReference type="InterPro" id="IPR023158">
    <property type="entry name" value="YerB-like_sf"/>
</dbReference>
<protein>
    <submittedName>
        <fullName evidence="5">DUF3048 domain-containing protein</fullName>
    </submittedName>
</protein>
<dbReference type="Pfam" id="PF11258">
    <property type="entry name" value="DUF3048"/>
    <property type="match status" value="1"/>
</dbReference>
<evidence type="ECO:0000259" key="3">
    <source>
        <dbReference type="Pfam" id="PF11258"/>
    </source>
</evidence>
<comment type="caution">
    <text evidence="5">The sequence shown here is derived from an EMBL/GenBank/DDBJ whole genome shotgun (WGS) entry which is preliminary data.</text>
</comment>
<dbReference type="InterPro" id="IPR035328">
    <property type="entry name" value="DUF3048_C"/>
</dbReference>
<dbReference type="SUPFAM" id="SSF159774">
    <property type="entry name" value="YerB-like"/>
    <property type="match status" value="1"/>
</dbReference>
<gene>
    <name evidence="5" type="ORF">ENV30_04510</name>
</gene>
<organism evidence="5">
    <name type="scientific">Candidatus Caldatribacterium californiense</name>
    <dbReference type="NCBI Taxonomy" id="1454726"/>
    <lineage>
        <taxon>Bacteria</taxon>
        <taxon>Pseudomonadati</taxon>
        <taxon>Atribacterota</taxon>
        <taxon>Atribacteria</taxon>
        <taxon>Atribacterales</taxon>
        <taxon>Candidatus Caldatribacteriaceae</taxon>
        <taxon>Candidatus Caldatribacterium</taxon>
    </lineage>
</organism>
<feature type="compositionally biased region" description="Basic and acidic residues" evidence="1">
    <location>
        <begin position="65"/>
        <end position="83"/>
    </location>
</feature>
<feature type="domain" description="DUF3048" evidence="3">
    <location>
        <begin position="202"/>
        <end position="330"/>
    </location>
</feature>
<sequence>MMFNEKKVWSWSLLVSLGVNIALIAVASVFWLSFRIPREEEKPIVVELMELPAKEAPQALSPEAEFPRAELKPPENVRSEEPLKPQVQSELATRMQQERQQVRIPKPPVDLPQAESVFERAAPSGERVFTPGEELQVEEKMRWEGPEAEATLRGMLERAGPSNVLASLAEKGLATSEGMVGETLATGELVPPAGVFERRSPYVRRPFAFAIENTPQARPQHGLSRASVVYEMLTEGGITRFLAVFAPQSAGRVGPIRSARPYFVLKAFEHDAILVHSGGSVEAYAYLRELAVDHIDEQKNFRPFERVRDRRPPHNLYALFPGLLEEAQRLGLGRPARTATFALLSSGENPEGREATKLEIRYGRNYRVQFTYDPGRQVYLRSVNGEPHRDGESGAQIACGTIIVQVAEHKVKDAEGRVEIRFVGRGSGWMFLRGKAIPIVWEKKSFREKTRYYLQDGREARIASFPVWIEVIDSQEKVVF</sequence>
<proteinExistence type="predicted"/>
<evidence type="ECO:0000313" key="5">
    <source>
        <dbReference type="EMBL" id="HGI30556.1"/>
    </source>
</evidence>
<feature type="transmembrane region" description="Helical" evidence="2">
    <location>
        <begin position="12"/>
        <end position="34"/>
    </location>
</feature>